<comment type="caution">
    <text evidence="2">The sequence shown here is derived from an EMBL/GenBank/DDBJ whole genome shotgun (WGS) entry which is preliminary data.</text>
</comment>
<feature type="transmembrane region" description="Helical" evidence="1">
    <location>
        <begin position="101"/>
        <end position="123"/>
    </location>
</feature>
<dbReference type="AlphaFoldDB" id="E5XSW8"/>
<keyword evidence="1" id="KW-0472">Membrane</keyword>
<keyword evidence="1" id="KW-1133">Transmembrane helix</keyword>
<dbReference type="STRING" id="679197.HMPREF9336_02590"/>
<dbReference type="Proteomes" id="UP000004816">
    <property type="component" value="Unassembled WGS sequence"/>
</dbReference>
<keyword evidence="3" id="KW-1185">Reference proteome</keyword>
<dbReference type="HOGENOM" id="CLU_1863784_0_0_11"/>
<feature type="transmembrane region" description="Helical" evidence="1">
    <location>
        <begin position="15"/>
        <end position="36"/>
    </location>
</feature>
<proteinExistence type="predicted"/>
<sequence length="137" mass="14890">MGGSRAQMSETVRGWARTLAVAAGLAVVCAFLWWAWMGRLDRKTYTEFEVVGCGVCVALAVVAARLLVPPRRGWLMTIAATAGFSYSLGKTASAYDTTGLWLAGEFFLVVGMLFGLTVLWRIVESVRAVARWRGPTP</sequence>
<keyword evidence="1" id="KW-0812">Transmembrane</keyword>
<evidence type="ECO:0000313" key="2">
    <source>
        <dbReference type="EMBL" id="EFV12561.2"/>
    </source>
</evidence>
<evidence type="ECO:0000256" key="1">
    <source>
        <dbReference type="SAM" id="Phobius"/>
    </source>
</evidence>
<accession>E5XSW8</accession>
<name>E5XSW8_SEGRC</name>
<feature type="transmembrane region" description="Helical" evidence="1">
    <location>
        <begin position="48"/>
        <end position="68"/>
    </location>
</feature>
<protein>
    <recommendedName>
        <fullName evidence="4">Transmembrane protein</fullName>
    </recommendedName>
</protein>
<dbReference type="EMBL" id="ACZI02000002">
    <property type="protein sequence ID" value="EFV12561.2"/>
    <property type="molecule type" value="Genomic_DNA"/>
</dbReference>
<gene>
    <name evidence="2" type="ORF">HMPREF9336_02590</name>
</gene>
<reference evidence="2 3" key="1">
    <citation type="journal article" date="2011" name="Stand. Genomic Sci.">
        <title>High quality draft genome sequence of Segniliparus rugosus CDC 945(T)= (ATCC BAA-974(T)).</title>
        <authorList>
            <person name="Earl A.M."/>
            <person name="Desjardins C.A."/>
            <person name="Fitzgerald M.G."/>
            <person name="Arachchi H.M."/>
            <person name="Zeng Q."/>
            <person name="Mehta T."/>
            <person name="Griggs A."/>
            <person name="Birren B.W."/>
            <person name="Toney N.C."/>
            <person name="Carr J."/>
            <person name="Posey J."/>
            <person name="Butler W.R."/>
        </authorList>
    </citation>
    <scope>NUCLEOTIDE SEQUENCE [LARGE SCALE GENOMIC DNA]</scope>
    <source>
        <strain evidence="3">ATCC BAA-974 / DSM 45345 / CCUG 50838 / CIP 108380 / JCM 13579 / CDC 945</strain>
    </source>
</reference>
<evidence type="ECO:0008006" key="4">
    <source>
        <dbReference type="Google" id="ProtNLM"/>
    </source>
</evidence>
<organism evidence="2 3">
    <name type="scientific">Segniliparus rugosus (strain ATCC BAA-974 / DSM 45345 / CCUG 50838 / CIP 108380 / JCM 13579 / CDC 945)</name>
    <dbReference type="NCBI Taxonomy" id="679197"/>
    <lineage>
        <taxon>Bacteria</taxon>
        <taxon>Bacillati</taxon>
        <taxon>Actinomycetota</taxon>
        <taxon>Actinomycetes</taxon>
        <taxon>Mycobacteriales</taxon>
        <taxon>Segniliparaceae</taxon>
        <taxon>Segniliparus</taxon>
    </lineage>
</organism>
<evidence type="ECO:0000313" key="3">
    <source>
        <dbReference type="Proteomes" id="UP000004816"/>
    </source>
</evidence>